<feature type="domain" description="Glycosyltransferase 2-like" evidence="1">
    <location>
        <begin position="9"/>
        <end position="173"/>
    </location>
</feature>
<gene>
    <name evidence="2" type="ORF">A3G00_02370</name>
</gene>
<evidence type="ECO:0000313" key="2">
    <source>
        <dbReference type="EMBL" id="OGH74278.1"/>
    </source>
</evidence>
<proteinExistence type="predicted"/>
<dbReference type="EMBL" id="MFQN01000019">
    <property type="protein sequence ID" value="OGH74278.1"/>
    <property type="molecule type" value="Genomic_DNA"/>
</dbReference>
<dbReference type="Pfam" id="PF00535">
    <property type="entry name" value="Glycos_transf_2"/>
    <property type="match status" value="1"/>
</dbReference>
<comment type="caution">
    <text evidence="2">The sequence shown here is derived from an EMBL/GenBank/DDBJ whole genome shotgun (WGS) entry which is preliminary data.</text>
</comment>
<dbReference type="AlphaFoldDB" id="A0A1F6MRV3"/>
<sequence>MTEVNRKLSVIIPCCNEEQNIPRFTTELWPILESLKLDFEVIIVDDGSKDNTVVEVKKINKPQLRLARHEVNTGLGAAMRTGITAATGYWLIFLDADLTFHPNIIPNLLETADKHPDADFVIGSPNLGGYGKDIPAWRLWISKLANLIYRVLLGRPVTSINQIFRLYKTEQLKQLSLSAVGFDINAEILFKLVFSGRKFKEVPAELTARLFGVSKLNYGREIRRHLVLVFKILKWKFFGF</sequence>
<evidence type="ECO:0000259" key="1">
    <source>
        <dbReference type="Pfam" id="PF00535"/>
    </source>
</evidence>
<dbReference type="InterPro" id="IPR029044">
    <property type="entry name" value="Nucleotide-diphossugar_trans"/>
</dbReference>
<reference evidence="2 3" key="1">
    <citation type="journal article" date="2016" name="Nat. Commun.">
        <title>Thousands of microbial genomes shed light on interconnected biogeochemical processes in an aquifer system.</title>
        <authorList>
            <person name="Anantharaman K."/>
            <person name="Brown C.T."/>
            <person name="Hug L.A."/>
            <person name="Sharon I."/>
            <person name="Castelle C.J."/>
            <person name="Probst A.J."/>
            <person name="Thomas B.C."/>
            <person name="Singh A."/>
            <person name="Wilkins M.J."/>
            <person name="Karaoz U."/>
            <person name="Brodie E.L."/>
            <person name="Williams K.H."/>
            <person name="Hubbard S.S."/>
            <person name="Banfield J.F."/>
        </authorList>
    </citation>
    <scope>NUCLEOTIDE SEQUENCE [LARGE SCALE GENOMIC DNA]</scope>
</reference>
<organism evidence="2 3">
    <name type="scientific">Candidatus Magasanikbacteria bacterium RIFCSPLOWO2_12_FULL_43_12</name>
    <dbReference type="NCBI Taxonomy" id="1798692"/>
    <lineage>
        <taxon>Bacteria</taxon>
        <taxon>Candidatus Magasanikiibacteriota</taxon>
    </lineage>
</organism>
<dbReference type="Gene3D" id="3.90.550.10">
    <property type="entry name" value="Spore Coat Polysaccharide Biosynthesis Protein SpsA, Chain A"/>
    <property type="match status" value="1"/>
</dbReference>
<evidence type="ECO:0000313" key="3">
    <source>
        <dbReference type="Proteomes" id="UP000178347"/>
    </source>
</evidence>
<dbReference type="InterPro" id="IPR001173">
    <property type="entry name" value="Glyco_trans_2-like"/>
</dbReference>
<dbReference type="SUPFAM" id="SSF53448">
    <property type="entry name" value="Nucleotide-diphospho-sugar transferases"/>
    <property type="match status" value="1"/>
</dbReference>
<dbReference type="InterPro" id="IPR050256">
    <property type="entry name" value="Glycosyltransferase_2"/>
</dbReference>
<accession>A0A1F6MRV3</accession>
<protein>
    <recommendedName>
        <fullName evidence="1">Glycosyltransferase 2-like domain-containing protein</fullName>
    </recommendedName>
</protein>
<dbReference type="PANTHER" id="PTHR48090:SF7">
    <property type="entry name" value="RFBJ PROTEIN"/>
    <property type="match status" value="1"/>
</dbReference>
<dbReference type="STRING" id="1798692.A3G00_02370"/>
<dbReference type="PANTHER" id="PTHR48090">
    <property type="entry name" value="UNDECAPRENYL-PHOSPHATE 4-DEOXY-4-FORMAMIDO-L-ARABINOSE TRANSFERASE-RELATED"/>
    <property type="match status" value="1"/>
</dbReference>
<dbReference type="Proteomes" id="UP000178347">
    <property type="component" value="Unassembled WGS sequence"/>
</dbReference>
<name>A0A1F6MRV3_9BACT</name>